<keyword evidence="4 7" id="KW-1133">Transmembrane helix</keyword>
<feature type="transmembrane region" description="Helical" evidence="7">
    <location>
        <begin position="265"/>
        <end position="283"/>
    </location>
</feature>
<dbReference type="RefSeq" id="WP_193490436.1">
    <property type="nucleotide sequence ID" value="NZ_BAAAMC010000034.1"/>
</dbReference>
<gene>
    <name evidence="8" type="ORF">MMUR_43310</name>
</gene>
<name>A0A7I9WR12_9MYCO</name>
<proteinExistence type="predicted"/>
<feature type="transmembrane region" description="Helical" evidence="7">
    <location>
        <begin position="290"/>
        <end position="308"/>
    </location>
</feature>
<comment type="subcellular location">
    <subcellularLocation>
        <location evidence="1">Cell membrane</location>
        <topology evidence="1">Multi-pass membrane protein</topology>
    </subcellularLocation>
</comment>
<keyword evidence="9" id="KW-1185">Reference proteome</keyword>
<evidence type="ECO:0000313" key="8">
    <source>
        <dbReference type="EMBL" id="GFG60195.1"/>
    </source>
</evidence>
<feature type="transmembrane region" description="Helical" evidence="7">
    <location>
        <begin position="63"/>
        <end position="84"/>
    </location>
</feature>
<protein>
    <submittedName>
        <fullName evidence="8">Sugar ABC transporter permease</fullName>
    </submittedName>
</protein>
<dbReference type="Pfam" id="PF02653">
    <property type="entry name" value="BPD_transp_2"/>
    <property type="match status" value="1"/>
</dbReference>
<dbReference type="GO" id="GO:0022857">
    <property type="term" value="F:transmembrane transporter activity"/>
    <property type="evidence" value="ECO:0007669"/>
    <property type="project" value="InterPro"/>
</dbReference>
<feature type="transmembrane region" description="Helical" evidence="7">
    <location>
        <begin position="183"/>
        <end position="203"/>
    </location>
</feature>
<dbReference type="Proteomes" id="UP000465241">
    <property type="component" value="Unassembled WGS sequence"/>
</dbReference>
<dbReference type="CDD" id="cd06579">
    <property type="entry name" value="TM_PBP1_transp_AraH_like"/>
    <property type="match status" value="1"/>
</dbReference>
<reference evidence="8 9" key="1">
    <citation type="journal article" date="2019" name="Emerg. Microbes Infect.">
        <title>Comprehensive subspecies identification of 175 nontuberculous mycobacteria species based on 7547 genomic profiles.</title>
        <authorList>
            <person name="Matsumoto Y."/>
            <person name="Kinjo T."/>
            <person name="Motooka D."/>
            <person name="Nabeya D."/>
            <person name="Jung N."/>
            <person name="Uechi K."/>
            <person name="Horii T."/>
            <person name="Iida T."/>
            <person name="Fujita J."/>
            <person name="Nakamura S."/>
        </authorList>
    </citation>
    <scope>NUCLEOTIDE SEQUENCE [LARGE SCALE GENOMIC DNA]</scope>
    <source>
        <strain evidence="8 9">JCM 13392</strain>
    </source>
</reference>
<evidence type="ECO:0000256" key="7">
    <source>
        <dbReference type="SAM" id="Phobius"/>
    </source>
</evidence>
<evidence type="ECO:0000256" key="2">
    <source>
        <dbReference type="ARBA" id="ARBA00022475"/>
    </source>
</evidence>
<dbReference type="EMBL" id="BLKT01000003">
    <property type="protein sequence ID" value="GFG60195.1"/>
    <property type="molecule type" value="Genomic_DNA"/>
</dbReference>
<comment type="caution">
    <text evidence="8">The sequence shown here is derived from an EMBL/GenBank/DDBJ whole genome shotgun (WGS) entry which is preliminary data.</text>
</comment>
<dbReference type="GO" id="GO:0005886">
    <property type="term" value="C:plasma membrane"/>
    <property type="evidence" value="ECO:0007669"/>
    <property type="project" value="UniProtKB-SubCell"/>
</dbReference>
<evidence type="ECO:0000256" key="1">
    <source>
        <dbReference type="ARBA" id="ARBA00004651"/>
    </source>
</evidence>
<feature type="transmembrane region" description="Helical" evidence="7">
    <location>
        <begin position="232"/>
        <end position="253"/>
    </location>
</feature>
<feature type="transmembrane region" description="Helical" evidence="7">
    <location>
        <begin position="116"/>
        <end position="137"/>
    </location>
</feature>
<keyword evidence="2" id="KW-1003">Cell membrane</keyword>
<evidence type="ECO:0000256" key="5">
    <source>
        <dbReference type="ARBA" id="ARBA00023136"/>
    </source>
</evidence>
<evidence type="ECO:0000313" key="9">
    <source>
        <dbReference type="Proteomes" id="UP000465241"/>
    </source>
</evidence>
<dbReference type="InterPro" id="IPR001851">
    <property type="entry name" value="ABC_transp_permease"/>
</dbReference>
<dbReference type="PANTHER" id="PTHR32196:SF72">
    <property type="entry name" value="RIBOSE IMPORT PERMEASE PROTEIN RBSC"/>
    <property type="match status" value="1"/>
</dbReference>
<feature type="transmembrane region" description="Helical" evidence="7">
    <location>
        <begin position="91"/>
        <end position="110"/>
    </location>
</feature>
<organism evidence="8 9">
    <name type="scientific">Mycolicibacterium murale</name>
    <dbReference type="NCBI Taxonomy" id="182220"/>
    <lineage>
        <taxon>Bacteria</taxon>
        <taxon>Bacillati</taxon>
        <taxon>Actinomycetota</taxon>
        <taxon>Actinomycetes</taxon>
        <taxon>Mycobacteriales</taxon>
        <taxon>Mycobacteriaceae</taxon>
        <taxon>Mycolicibacterium</taxon>
    </lineage>
</organism>
<feature type="compositionally biased region" description="Polar residues" evidence="6">
    <location>
        <begin position="1"/>
        <end position="10"/>
    </location>
</feature>
<feature type="transmembrane region" description="Helical" evidence="7">
    <location>
        <begin position="37"/>
        <end position="57"/>
    </location>
</feature>
<feature type="transmembrane region" description="Helical" evidence="7">
    <location>
        <begin position="314"/>
        <end position="332"/>
    </location>
</feature>
<keyword evidence="3 7" id="KW-0812">Transmembrane</keyword>
<feature type="transmembrane region" description="Helical" evidence="7">
    <location>
        <begin position="144"/>
        <end position="163"/>
    </location>
</feature>
<dbReference type="AlphaFoldDB" id="A0A7I9WR12"/>
<evidence type="ECO:0000256" key="3">
    <source>
        <dbReference type="ARBA" id="ARBA00022692"/>
    </source>
</evidence>
<keyword evidence="5 7" id="KW-0472">Membrane</keyword>
<evidence type="ECO:0000256" key="6">
    <source>
        <dbReference type="SAM" id="MobiDB-lite"/>
    </source>
</evidence>
<accession>A0A7I9WR12</accession>
<feature type="region of interest" description="Disordered" evidence="6">
    <location>
        <begin position="1"/>
        <end position="24"/>
    </location>
</feature>
<sequence length="341" mass="34925">MSFDSDSAATTLEPPTAQQPHRSRERARKIADFSARYGIQVVFFVILTVLLISSPLFRSPDNLLGVLQQSSIIGVLSCGMLVIIVAGAFDLSFGAIGVGASVSAAAVIVSTGSIGYGLLTAVLVGLTCGLFNGFLVTRIGITPFVATLGSGTLITGIVLSQTGGRAIAGLPLALSEFGLGRTLGIPNPALVFALAVLVTWFLLHVTRFGHFVYAVGSSKEPARLAGVPVDRVMAGAFVFGGLCAGIAGILLLSQTNVGQPTGTETWALNAIAAVVVGGTPLRGGMGGVRSVVLGALLLGVVSNALNLYGVSPYWQPAVTGTVILLAVGFDAYQRKSRGTSH</sequence>
<dbReference type="PANTHER" id="PTHR32196">
    <property type="entry name" value="ABC TRANSPORTER PERMEASE PROTEIN YPHD-RELATED-RELATED"/>
    <property type="match status" value="1"/>
</dbReference>
<evidence type="ECO:0000256" key="4">
    <source>
        <dbReference type="ARBA" id="ARBA00022989"/>
    </source>
</evidence>